<dbReference type="SUPFAM" id="SSF52172">
    <property type="entry name" value="CheY-like"/>
    <property type="match status" value="1"/>
</dbReference>
<evidence type="ECO:0000256" key="2">
    <source>
        <dbReference type="ARBA" id="ARBA00023125"/>
    </source>
</evidence>
<keyword evidence="2" id="KW-0238">DNA-binding</keyword>
<accession>A0A2A4FBT3</accession>
<dbReference type="Proteomes" id="UP000217994">
    <property type="component" value="Unassembled WGS sequence"/>
</dbReference>
<dbReference type="InterPro" id="IPR036388">
    <property type="entry name" value="WH-like_DNA-bd_sf"/>
</dbReference>
<dbReference type="PROSITE" id="PS50043">
    <property type="entry name" value="HTH_LUXR_2"/>
    <property type="match status" value="1"/>
</dbReference>
<feature type="modified residue" description="4-aspartylphosphate" evidence="4">
    <location>
        <position position="55"/>
    </location>
</feature>
<dbReference type="PANTHER" id="PTHR43214">
    <property type="entry name" value="TWO-COMPONENT RESPONSE REGULATOR"/>
    <property type="match status" value="1"/>
</dbReference>
<keyword evidence="4" id="KW-0597">Phosphoprotein</keyword>
<dbReference type="Gene3D" id="1.10.10.10">
    <property type="entry name" value="Winged helix-like DNA-binding domain superfamily/Winged helix DNA-binding domain"/>
    <property type="match status" value="1"/>
</dbReference>
<evidence type="ECO:0000259" key="5">
    <source>
        <dbReference type="PROSITE" id="PS50043"/>
    </source>
</evidence>
<reference evidence="7 8" key="1">
    <citation type="submission" date="2017-01" db="EMBL/GenBank/DDBJ databases">
        <title>Whole-Genome Shotgun Sequencing of Two beta-Proteobacterial Species in Search of the Bulgecin Biosynthetic Cluster.</title>
        <authorList>
            <person name="Horsman M.E."/>
            <person name="Marous D.R."/>
            <person name="Li R."/>
            <person name="Oliver R.A."/>
            <person name="Byun B."/>
            <person name="Emrich S.J."/>
            <person name="Boggess B."/>
            <person name="Townsend C.A."/>
            <person name="Mobashery S."/>
        </authorList>
    </citation>
    <scope>NUCLEOTIDE SEQUENCE [LARGE SCALE GENOMIC DNA]</scope>
    <source>
        <strain evidence="7 8">ATCC 31433</strain>
    </source>
</reference>
<dbReference type="InterPro" id="IPR001789">
    <property type="entry name" value="Sig_transdc_resp-reg_receiver"/>
</dbReference>
<dbReference type="RefSeq" id="WP_084906832.1">
    <property type="nucleotide sequence ID" value="NZ_CP020738.1"/>
</dbReference>
<evidence type="ECO:0008006" key="9">
    <source>
        <dbReference type="Google" id="ProtNLM"/>
    </source>
</evidence>
<dbReference type="InterPro" id="IPR016032">
    <property type="entry name" value="Sig_transdc_resp-reg_C-effctor"/>
</dbReference>
<dbReference type="InterPro" id="IPR000792">
    <property type="entry name" value="Tscrpt_reg_LuxR_C"/>
</dbReference>
<feature type="domain" description="HTH luxR-type" evidence="5">
    <location>
        <begin position="143"/>
        <end position="208"/>
    </location>
</feature>
<dbReference type="PRINTS" id="PR00038">
    <property type="entry name" value="HTHLUXR"/>
</dbReference>
<feature type="domain" description="Response regulatory" evidence="6">
    <location>
        <begin position="3"/>
        <end position="120"/>
    </location>
</feature>
<dbReference type="PANTHER" id="PTHR43214:SF41">
    <property type="entry name" value="NITRATE_NITRITE RESPONSE REGULATOR PROTEIN NARP"/>
    <property type="match status" value="1"/>
</dbReference>
<dbReference type="GO" id="GO:0006355">
    <property type="term" value="P:regulation of DNA-templated transcription"/>
    <property type="evidence" value="ECO:0007669"/>
    <property type="project" value="InterPro"/>
</dbReference>
<keyword evidence="1" id="KW-0805">Transcription regulation</keyword>
<keyword evidence="3" id="KW-0804">Transcription</keyword>
<dbReference type="Gene3D" id="3.40.50.2300">
    <property type="match status" value="1"/>
</dbReference>
<proteinExistence type="predicted"/>
<dbReference type="SUPFAM" id="SSF46894">
    <property type="entry name" value="C-terminal effector domain of the bipartite response regulators"/>
    <property type="match status" value="1"/>
</dbReference>
<evidence type="ECO:0000259" key="6">
    <source>
        <dbReference type="PROSITE" id="PS50110"/>
    </source>
</evidence>
<dbReference type="InterPro" id="IPR039420">
    <property type="entry name" value="WalR-like"/>
</dbReference>
<evidence type="ECO:0000256" key="3">
    <source>
        <dbReference type="ARBA" id="ARBA00023163"/>
    </source>
</evidence>
<dbReference type="Pfam" id="PF00196">
    <property type="entry name" value="GerE"/>
    <property type="match status" value="1"/>
</dbReference>
<name>A0A2A4FBT3_9BURK</name>
<dbReference type="AlphaFoldDB" id="A0A2A4FBT3"/>
<dbReference type="GO" id="GO:0000160">
    <property type="term" value="P:phosphorelay signal transduction system"/>
    <property type="evidence" value="ECO:0007669"/>
    <property type="project" value="InterPro"/>
</dbReference>
<organism evidence="7 8">
    <name type="scientific">Burkholderia ubonensis subsp. mesacidophila</name>
    <dbReference type="NCBI Taxonomy" id="265293"/>
    <lineage>
        <taxon>Bacteria</taxon>
        <taxon>Pseudomonadati</taxon>
        <taxon>Pseudomonadota</taxon>
        <taxon>Betaproteobacteria</taxon>
        <taxon>Burkholderiales</taxon>
        <taxon>Burkholderiaceae</taxon>
        <taxon>Burkholderia</taxon>
        <taxon>Burkholderia cepacia complex</taxon>
    </lineage>
</organism>
<gene>
    <name evidence="7" type="ORF">BZL54_23095</name>
</gene>
<protein>
    <recommendedName>
        <fullName evidence="9">LuxR family transcriptional regulator</fullName>
    </recommendedName>
</protein>
<comment type="caution">
    <text evidence="7">The sequence shown here is derived from an EMBL/GenBank/DDBJ whole genome shotgun (WGS) entry which is preliminary data.</text>
</comment>
<sequence length="225" mass="23872">MLSVLVAASDPVRCFGIEALVAAAGIADACVFASSARMLAENMRRLDDYTAVVIDLDLKSVPAFDLIGRVRSLSPKLGVLALDLAEGADRTLRALRSGASGVVGAIATRDEMLDALRAVAAGDRFVQSSALTLLLDQISGQEPAPSHEGLSNREYQTLCLLARGMRLVDVAEELSISVKTASTYRTRLLDKLQLRSNVDLIHYALTNGVGVTAVAADRPHDSTPI</sequence>
<dbReference type="EMBL" id="MTZU01000071">
    <property type="protein sequence ID" value="PCE30054.1"/>
    <property type="molecule type" value="Genomic_DNA"/>
</dbReference>
<evidence type="ECO:0000256" key="4">
    <source>
        <dbReference type="PROSITE-ProRule" id="PRU00169"/>
    </source>
</evidence>
<dbReference type="SMART" id="SM00421">
    <property type="entry name" value="HTH_LUXR"/>
    <property type="match status" value="1"/>
</dbReference>
<evidence type="ECO:0000256" key="1">
    <source>
        <dbReference type="ARBA" id="ARBA00023015"/>
    </source>
</evidence>
<dbReference type="GO" id="GO:0003677">
    <property type="term" value="F:DNA binding"/>
    <property type="evidence" value="ECO:0007669"/>
    <property type="project" value="UniProtKB-KW"/>
</dbReference>
<evidence type="ECO:0000313" key="7">
    <source>
        <dbReference type="EMBL" id="PCE30054.1"/>
    </source>
</evidence>
<dbReference type="InterPro" id="IPR011006">
    <property type="entry name" value="CheY-like_superfamily"/>
</dbReference>
<dbReference type="GeneID" id="69001276"/>
<dbReference type="PROSITE" id="PS50110">
    <property type="entry name" value="RESPONSE_REGULATORY"/>
    <property type="match status" value="1"/>
</dbReference>
<evidence type="ECO:0000313" key="8">
    <source>
        <dbReference type="Proteomes" id="UP000217994"/>
    </source>
</evidence>